<dbReference type="Proteomes" id="UP001060164">
    <property type="component" value="Chromosome"/>
</dbReference>
<dbReference type="PROSITE" id="PS00041">
    <property type="entry name" value="HTH_ARAC_FAMILY_1"/>
    <property type="match status" value="1"/>
</dbReference>
<dbReference type="SUPFAM" id="SSF46689">
    <property type="entry name" value="Homeodomain-like"/>
    <property type="match status" value="2"/>
</dbReference>
<evidence type="ECO:0000256" key="2">
    <source>
        <dbReference type="ARBA" id="ARBA00023125"/>
    </source>
</evidence>
<dbReference type="EMBL" id="CP102290">
    <property type="protein sequence ID" value="UWP59228.1"/>
    <property type="molecule type" value="Genomic_DNA"/>
</dbReference>
<dbReference type="Pfam" id="PF12833">
    <property type="entry name" value="HTH_18"/>
    <property type="match status" value="1"/>
</dbReference>
<evidence type="ECO:0000259" key="4">
    <source>
        <dbReference type="PROSITE" id="PS01124"/>
    </source>
</evidence>
<evidence type="ECO:0000313" key="6">
    <source>
        <dbReference type="Proteomes" id="UP001060164"/>
    </source>
</evidence>
<dbReference type="RefSeq" id="WP_242830269.1">
    <property type="nucleotide sequence ID" value="NZ_CABLBR010000016.1"/>
</dbReference>
<organism evidence="5 6">
    <name type="scientific">Ruminococcus gauvreauii</name>
    <dbReference type="NCBI Taxonomy" id="438033"/>
    <lineage>
        <taxon>Bacteria</taxon>
        <taxon>Bacillati</taxon>
        <taxon>Bacillota</taxon>
        <taxon>Clostridia</taxon>
        <taxon>Eubacteriales</taxon>
        <taxon>Oscillospiraceae</taxon>
        <taxon>Ruminococcus</taxon>
    </lineage>
</organism>
<evidence type="ECO:0000256" key="1">
    <source>
        <dbReference type="ARBA" id="ARBA00023015"/>
    </source>
</evidence>
<protein>
    <submittedName>
        <fullName evidence="5">AraC family transcriptional regulator</fullName>
    </submittedName>
</protein>
<dbReference type="InterPro" id="IPR009057">
    <property type="entry name" value="Homeodomain-like_sf"/>
</dbReference>
<dbReference type="PROSITE" id="PS01124">
    <property type="entry name" value="HTH_ARAC_FAMILY_2"/>
    <property type="match status" value="1"/>
</dbReference>
<feature type="domain" description="HTH araC/xylS-type" evidence="4">
    <location>
        <begin position="9"/>
        <end position="107"/>
    </location>
</feature>
<evidence type="ECO:0000313" key="5">
    <source>
        <dbReference type="EMBL" id="UWP59228.1"/>
    </source>
</evidence>
<dbReference type="SMART" id="SM00342">
    <property type="entry name" value="HTH_ARAC"/>
    <property type="match status" value="1"/>
</dbReference>
<name>A0ABY5VGS4_9FIRM</name>
<keyword evidence="6" id="KW-1185">Reference proteome</keyword>
<evidence type="ECO:0000256" key="3">
    <source>
        <dbReference type="ARBA" id="ARBA00023163"/>
    </source>
</evidence>
<dbReference type="PANTHER" id="PTHR47504:SF5">
    <property type="entry name" value="RIGHT ORIGIN-BINDING PROTEIN"/>
    <property type="match status" value="1"/>
</dbReference>
<dbReference type="PANTHER" id="PTHR47504">
    <property type="entry name" value="RIGHT ORIGIN-BINDING PROTEIN"/>
    <property type="match status" value="1"/>
</dbReference>
<reference evidence="5" key="1">
    <citation type="journal article" date="2022" name="Cell">
        <title>Design, construction, and in vivo augmentation of a complex gut microbiome.</title>
        <authorList>
            <person name="Cheng A.G."/>
            <person name="Ho P.Y."/>
            <person name="Aranda-Diaz A."/>
            <person name="Jain S."/>
            <person name="Yu F.B."/>
            <person name="Meng X."/>
            <person name="Wang M."/>
            <person name="Iakiviak M."/>
            <person name="Nagashima K."/>
            <person name="Zhao A."/>
            <person name="Murugkar P."/>
            <person name="Patil A."/>
            <person name="Atabakhsh K."/>
            <person name="Weakley A."/>
            <person name="Yan J."/>
            <person name="Brumbaugh A.R."/>
            <person name="Higginbottom S."/>
            <person name="Dimas A."/>
            <person name="Shiver A.L."/>
            <person name="Deutschbauer A."/>
            <person name="Neff N."/>
            <person name="Sonnenburg J.L."/>
            <person name="Huang K.C."/>
            <person name="Fischbach M.A."/>
        </authorList>
    </citation>
    <scope>NUCLEOTIDE SEQUENCE</scope>
    <source>
        <strain evidence="5">DSM 19829</strain>
    </source>
</reference>
<dbReference type="InterPro" id="IPR018062">
    <property type="entry name" value="HTH_AraC-typ_CS"/>
</dbReference>
<keyword evidence="2" id="KW-0238">DNA-binding</keyword>
<dbReference type="InterPro" id="IPR050959">
    <property type="entry name" value="MarA-like"/>
</dbReference>
<proteinExistence type="predicted"/>
<dbReference type="InterPro" id="IPR018060">
    <property type="entry name" value="HTH_AraC"/>
</dbReference>
<accession>A0ABY5VGS4</accession>
<sequence length="138" mass="16291">MMENEKTIMKVIDYIENNLDRQLNLDEIANEAGYSKFHLNRMFLDCVGCTIYKYIQMRRLTVAAEKLVYTEKSIIDIAYEANYCSQQSFTFAFRQLYGHPPQEYRTIKVHISRINKFKARSNLMMHYKPAVKCEVIAA</sequence>
<keyword evidence="3" id="KW-0804">Transcription</keyword>
<dbReference type="Gene3D" id="1.10.10.60">
    <property type="entry name" value="Homeodomain-like"/>
    <property type="match status" value="2"/>
</dbReference>
<gene>
    <name evidence="5" type="ORF">NQ502_17985</name>
</gene>
<keyword evidence="1" id="KW-0805">Transcription regulation</keyword>